<evidence type="ECO:0000313" key="3">
    <source>
        <dbReference type="Proteomes" id="UP001189429"/>
    </source>
</evidence>
<feature type="region of interest" description="Disordered" evidence="1">
    <location>
        <begin position="137"/>
        <end position="169"/>
    </location>
</feature>
<reference evidence="2" key="1">
    <citation type="submission" date="2023-10" db="EMBL/GenBank/DDBJ databases">
        <authorList>
            <person name="Chen Y."/>
            <person name="Shah S."/>
            <person name="Dougan E. K."/>
            <person name="Thang M."/>
            <person name="Chan C."/>
        </authorList>
    </citation>
    <scope>NUCLEOTIDE SEQUENCE [LARGE SCALE GENOMIC DNA]</scope>
</reference>
<protein>
    <submittedName>
        <fullName evidence="2">Uncharacterized protein</fullName>
    </submittedName>
</protein>
<accession>A0ABN9SLW3</accession>
<organism evidence="2 3">
    <name type="scientific">Prorocentrum cordatum</name>
    <dbReference type="NCBI Taxonomy" id="2364126"/>
    <lineage>
        <taxon>Eukaryota</taxon>
        <taxon>Sar</taxon>
        <taxon>Alveolata</taxon>
        <taxon>Dinophyceae</taxon>
        <taxon>Prorocentrales</taxon>
        <taxon>Prorocentraceae</taxon>
        <taxon>Prorocentrum</taxon>
    </lineage>
</organism>
<evidence type="ECO:0000256" key="1">
    <source>
        <dbReference type="SAM" id="MobiDB-lite"/>
    </source>
</evidence>
<keyword evidence="3" id="KW-1185">Reference proteome</keyword>
<evidence type="ECO:0000313" key="2">
    <source>
        <dbReference type="EMBL" id="CAK0832807.1"/>
    </source>
</evidence>
<dbReference type="Proteomes" id="UP001189429">
    <property type="component" value="Unassembled WGS sequence"/>
</dbReference>
<feature type="region of interest" description="Disordered" evidence="1">
    <location>
        <begin position="79"/>
        <end position="106"/>
    </location>
</feature>
<proteinExistence type="predicted"/>
<comment type="caution">
    <text evidence="2">The sequence shown here is derived from an EMBL/GenBank/DDBJ whole genome shotgun (WGS) entry which is preliminary data.</text>
</comment>
<sequence length="208" mass="22483">MAQTVRCRPLRGHRRRSIVKTRAGACAASARRDRRPCVISRHLLRLCPRLKGKPYAELRLPPRREVAWAPPPHIFCELPRRRRPGRDAPPASGGGSGCKAAAGAPVGRRSGCGGAHDAMRGGTAALRARHPQEVPGVRGVAARGPGPRGRGCGSVSRSRGVGEQKADTSTKKVFVSRNVELHGPEQGVVVHRHAQQCSIRRRFPLHCT</sequence>
<name>A0ABN9SLW3_9DINO</name>
<dbReference type="EMBL" id="CAUYUJ010011891">
    <property type="protein sequence ID" value="CAK0832807.1"/>
    <property type="molecule type" value="Genomic_DNA"/>
</dbReference>
<feature type="compositionally biased region" description="Basic and acidic residues" evidence="1">
    <location>
        <begin position="160"/>
        <end position="169"/>
    </location>
</feature>
<gene>
    <name evidence="2" type="ORF">PCOR1329_LOCUS30702</name>
</gene>